<evidence type="ECO:0000313" key="2">
    <source>
        <dbReference type="EMBL" id="GMG81419.1"/>
    </source>
</evidence>
<evidence type="ECO:0008006" key="4">
    <source>
        <dbReference type="Google" id="ProtNLM"/>
    </source>
</evidence>
<dbReference type="Gene3D" id="1.25.40.10">
    <property type="entry name" value="Tetratricopeptide repeat domain"/>
    <property type="match status" value="1"/>
</dbReference>
<organism evidence="2 3">
    <name type="scientific">Paralimibaculum aggregatum</name>
    <dbReference type="NCBI Taxonomy" id="3036245"/>
    <lineage>
        <taxon>Bacteria</taxon>
        <taxon>Pseudomonadati</taxon>
        <taxon>Pseudomonadota</taxon>
        <taxon>Alphaproteobacteria</taxon>
        <taxon>Rhodobacterales</taxon>
        <taxon>Paracoccaceae</taxon>
        <taxon>Paralimibaculum</taxon>
    </lineage>
</organism>
<evidence type="ECO:0000313" key="3">
    <source>
        <dbReference type="Proteomes" id="UP001239909"/>
    </source>
</evidence>
<comment type="caution">
    <text evidence="2">The sequence shown here is derived from an EMBL/GenBank/DDBJ whole genome shotgun (WGS) entry which is preliminary data.</text>
</comment>
<dbReference type="InterPro" id="IPR006597">
    <property type="entry name" value="Sel1-like"/>
</dbReference>
<protein>
    <recommendedName>
        <fullName evidence="4">Sel1 repeat family protein</fullName>
    </recommendedName>
</protein>
<dbReference type="InterPro" id="IPR011990">
    <property type="entry name" value="TPR-like_helical_dom_sf"/>
</dbReference>
<evidence type="ECO:0000256" key="1">
    <source>
        <dbReference type="SAM" id="SignalP"/>
    </source>
</evidence>
<feature type="chain" id="PRO_5047480095" description="Sel1 repeat family protein" evidence="1">
    <location>
        <begin position="21"/>
        <end position="178"/>
    </location>
</feature>
<dbReference type="EMBL" id="BSYI01000003">
    <property type="protein sequence ID" value="GMG81419.1"/>
    <property type="molecule type" value="Genomic_DNA"/>
</dbReference>
<dbReference type="Proteomes" id="UP001239909">
    <property type="component" value="Unassembled WGS sequence"/>
</dbReference>
<keyword evidence="1" id="KW-0732">Signal</keyword>
<sequence length="178" mass="18389">MTALAPALLAAILAAGPAAALPAGQDSDPGASCDRLAATNDGSAPVPPVKLAELNAPAAASACRAAIRSSGARPRHHLQLARALLKLGQYDEARAHLVTAAARGNAAAYYILGQLHHTGTGVDRDTARAHALYLRALEAGYREAAFGLLALYRDPGSGLYDPEEAEAARLYLYRAGIL</sequence>
<gene>
    <name evidence="2" type="ORF">LNKW23_06320</name>
</gene>
<name>A0ABQ6LL88_9RHOB</name>
<dbReference type="SUPFAM" id="SSF81901">
    <property type="entry name" value="HCP-like"/>
    <property type="match status" value="1"/>
</dbReference>
<keyword evidence="3" id="KW-1185">Reference proteome</keyword>
<reference evidence="2 3" key="1">
    <citation type="submission" date="2023-04" db="EMBL/GenBank/DDBJ databases">
        <title>Marinoamorphus aggregata gen. nov., sp. Nov., isolate from tissue of brittle star Ophioplocus japonicus.</title>
        <authorList>
            <person name="Kawano K."/>
            <person name="Sawayama S."/>
            <person name="Nakagawa S."/>
        </authorList>
    </citation>
    <scope>NUCLEOTIDE SEQUENCE [LARGE SCALE GENOMIC DNA]</scope>
    <source>
        <strain evidence="2 3">NKW23</strain>
    </source>
</reference>
<dbReference type="SMART" id="SM00671">
    <property type="entry name" value="SEL1"/>
    <property type="match status" value="1"/>
</dbReference>
<proteinExistence type="predicted"/>
<accession>A0ABQ6LL88</accession>
<feature type="signal peptide" evidence="1">
    <location>
        <begin position="1"/>
        <end position="20"/>
    </location>
</feature>